<dbReference type="InterPro" id="IPR000192">
    <property type="entry name" value="Aminotrans_V_dom"/>
</dbReference>
<reference evidence="3" key="1">
    <citation type="submission" date="2018-05" db="EMBL/GenBank/DDBJ databases">
        <authorList>
            <person name="Lanie J.A."/>
            <person name="Ng W.-L."/>
            <person name="Kazmierczak K.M."/>
            <person name="Andrzejewski T.M."/>
            <person name="Davidsen T.M."/>
            <person name="Wayne K.J."/>
            <person name="Tettelin H."/>
            <person name="Glass J.I."/>
            <person name="Rusch D."/>
            <person name="Podicherti R."/>
            <person name="Tsui H.-C.T."/>
            <person name="Winkler M.E."/>
        </authorList>
    </citation>
    <scope>NUCLEOTIDE SEQUENCE</scope>
</reference>
<evidence type="ECO:0000259" key="2">
    <source>
        <dbReference type="Pfam" id="PF00266"/>
    </source>
</evidence>
<accession>A0A382DTQ2</accession>
<protein>
    <recommendedName>
        <fullName evidence="2">Aminotransferase class V domain-containing protein</fullName>
    </recommendedName>
</protein>
<dbReference type="AlphaFoldDB" id="A0A382DTQ2"/>
<gene>
    <name evidence="3" type="ORF">METZ01_LOCUS194306</name>
</gene>
<evidence type="ECO:0000256" key="1">
    <source>
        <dbReference type="ARBA" id="ARBA00022898"/>
    </source>
</evidence>
<dbReference type="InterPro" id="IPR015421">
    <property type="entry name" value="PyrdxlP-dep_Trfase_major"/>
</dbReference>
<keyword evidence="1" id="KW-0663">Pyridoxal phosphate</keyword>
<evidence type="ECO:0000313" key="3">
    <source>
        <dbReference type="EMBL" id="SVB41452.1"/>
    </source>
</evidence>
<dbReference type="Pfam" id="PF00266">
    <property type="entry name" value="Aminotran_5"/>
    <property type="match status" value="1"/>
</dbReference>
<dbReference type="InterPro" id="IPR015422">
    <property type="entry name" value="PyrdxlP-dep_Trfase_small"/>
</dbReference>
<dbReference type="PANTHER" id="PTHR43586:SF8">
    <property type="entry name" value="CYSTEINE DESULFURASE 1, CHLOROPLASTIC"/>
    <property type="match status" value="1"/>
</dbReference>
<feature type="domain" description="Aminotransferase class V" evidence="2">
    <location>
        <begin position="24"/>
        <end position="233"/>
    </location>
</feature>
<dbReference type="Gene3D" id="3.40.640.10">
    <property type="entry name" value="Type I PLP-dependent aspartate aminotransferase-like (Major domain)"/>
    <property type="match status" value="1"/>
</dbReference>
<dbReference type="SUPFAM" id="SSF53383">
    <property type="entry name" value="PLP-dependent transferases"/>
    <property type="match status" value="1"/>
</dbReference>
<dbReference type="EMBL" id="UINC01040914">
    <property type="protein sequence ID" value="SVB41452.1"/>
    <property type="molecule type" value="Genomic_DNA"/>
</dbReference>
<sequence>MLDVQKIRDDFPILGREVNGHPLVYMDNAATTQKPRQVIQALVDYYENFNANVHRGVHTLSMEATDMYEDARKKVAKFINASDSDTVIWTRNASESLNLVAYSWARENVKSGNNIVLTPMEHHSNLVPWQELAREKNASIRYIPLDDEGVLDLSTIGSIIDDQTILVSIVHMSNALGTINPVKELCDLTHTKGAKFLVDGAQSVPHMVVDVQEIDCDFMAFSGHKMMGPTGIG</sequence>
<name>A0A382DTQ2_9ZZZZ</name>
<dbReference type="InterPro" id="IPR015424">
    <property type="entry name" value="PyrdxlP-dep_Trfase"/>
</dbReference>
<feature type="non-terminal residue" evidence="3">
    <location>
        <position position="233"/>
    </location>
</feature>
<proteinExistence type="predicted"/>
<dbReference type="Gene3D" id="3.90.1150.10">
    <property type="entry name" value="Aspartate Aminotransferase, domain 1"/>
    <property type="match status" value="1"/>
</dbReference>
<dbReference type="PANTHER" id="PTHR43586">
    <property type="entry name" value="CYSTEINE DESULFURASE"/>
    <property type="match status" value="1"/>
</dbReference>
<organism evidence="3">
    <name type="scientific">marine metagenome</name>
    <dbReference type="NCBI Taxonomy" id="408172"/>
    <lineage>
        <taxon>unclassified sequences</taxon>
        <taxon>metagenomes</taxon>
        <taxon>ecological metagenomes</taxon>
    </lineage>
</organism>